<evidence type="ECO:0000313" key="1">
    <source>
        <dbReference type="EMBL" id="MCJ1961617.1"/>
    </source>
</evidence>
<proteinExistence type="predicted"/>
<gene>
    <name evidence="1" type="ORF">MTR65_13060</name>
</gene>
<protein>
    <submittedName>
        <fullName evidence="1">Acyl-CoA dehydrogenase</fullName>
    </submittedName>
</protein>
<reference evidence="1" key="1">
    <citation type="submission" date="2022-03" db="EMBL/GenBank/DDBJ databases">
        <title>Identification of a novel bacterium isolated from mangrove sediments.</title>
        <authorList>
            <person name="Pan X."/>
        </authorList>
    </citation>
    <scope>NUCLEOTIDE SEQUENCE</scope>
    <source>
        <strain evidence="1">B2637</strain>
    </source>
</reference>
<organism evidence="1 2">
    <name type="scientific">Novosphingobium mangrovi</name>
    <name type="common">ex Hu et al. 2023</name>
    <dbReference type="NCBI Taxonomy" id="2930094"/>
    <lineage>
        <taxon>Bacteria</taxon>
        <taxon>Pseudomonadati</taxon>
        <taxon>Pseudomonadota</taxon>
        <taxon>Alphaproteobacteria</taxon>
        <taxon>Sphingomonadales</taxon>
        <taxon>Sphingomonadaceae</taxon>
        <taxon>Novosphingobium</taxon>
    </lineage>
</organism>
<comment type="caution">
    <text evidence="1">The sequence shown here is derived from an EMBL/GenBank/DDBJ whole genome shotgun (WGS) entry which is preliminary data.</text>
</comment>
<keyword evidence="2" id="KW-1185">Reference proteome</keyword>
<evidence type="ECO:0000313" key="2">
    <source>
        <dbReference type="Proteomes" id="UP001162802"/>
    </source>
</evidence>
<dbReference type="EMBL" id="JALHAT010000024">
    <property type="protein sequence ID" value="MCJ1961617.1"/>
    <property type="molecule type" value="Genomic_DNA"/>
</dbReference>
<sequence length="178" mass="19027">MQVALNEDQRAIRDALDALTRPFEEAPVHEAPLVAASPDFARALTESGFLDVACDPDLGTATAGVVVERLARLPFAVEAATRAFFAPLLDDVSGPVCLVEGTRTPRLVRFLEPGACVIVVEEQGVSYFTAGEQQLRCESESLFAYPMASLLEIPEERAGLAITPGEARTRARAALAAE</sequence>
<feature type="non-terminal residue" evidence="1">
    <location>
        <position position="178"/>
    </location>
</feature>
<dbReference type="Proteomes" id="UP001162802">
    <property type="component" value="Unassembled WGS sequence"/>
</dbReference>
<name>A0ABT0AEK5_9SPHN</name>
<accession>A0ABT0AEK5</accession>